<accession>A0A1Y3BN80</accession>
<evidence type="ECO:0000256" key="5">
    <source>
        <dbReference type="ARBA" id="ARBA00023298"/>
    </source>
</evidence>
<keyword evidence="4" id="KW-0638">Presynaptic neurotoxin</keyword>
<organism evidence="6 7">
    <name type="scientific">Euroglyphus maynei</name>
    <name type="common">Mayne's house dust mite</name>
    <dbReference type="NCBI Taxonomy" id="6958"/>
    <lineage>
        <taxon>Eukaryota</taxon>
        <taxon>Metazoa</taxon>
        <taxon>Ecdysozoa</taxon>
        <taxon>Arthropoda</taxon>
        <taxon>Chelicerata</taxon>
        <taxon>Arachnida</taxon>
        <taxon>Acari</taxon>
        <taxon>Acariformes</taxon>
        <taxon>Sarcoptiformes</taxon>
        <taxon>Astigmata</taxon>
        <taxon>Psoroptidia</taxon>
        <taxon>Analgoidea</taxon>
        <taxon>Pyroglyphidae</taxon>
        <taxon>Pyroglyphinae</taxon>
        <taxon>Euroglyphus</taxon>
    </lineage>
</organism>
<gene>
    <name evidence="6" type="ORF">BLA29_006883</name>
</gene>
<keyword evidence="2" id="KW-0268">Exocytosis</keyword>
<name>A0A1Y3BN80_EURMA</name>
<keyword evidence="3" id="KW-1052">Target cell membrane</keyword>
<reference evidence="6 7" key="1">
    <citation type="submission" date="2017-03" db="EMBL/GenBank/DDBJ databases">
        <title>Genome Survey of Euroglyphus maynei.</title>
        <authorList>
            <person name="Arlian L.G."/>
            <person name="Morgan M.S."/>
            <person name="Rider S.D."/>
        </authorList>
    </citation>
    <scope>NUCLEOTIDE SEQUENCE [LARGE SCALE GENOMIC DNA]</scope>
    <source>
        <strain evidence="6">Arlian Lab</strain>
        <tissue evidence="6">Whole body</tissue>
    </source>
</reference>
<dbReference type="SUPFAM" id="SSF48403">
    <property type="entry name" value="Ankyrin repeat"/>
    <property type="match status" value="1"/>
</dbReference>
<keyword evidence="7" id="KW-1185">Reference proteome</keyword>
<dbReference type="InterPro" id="IPR036770">
    <property type="entry name" value="Ankyrin_rpt-contain_sf"/>
</dbReference>
<dbReference type="GO" id="GO:0044218">
    <property type="term" value="C:other organism cell membrane"/>
    <property type="evidence" value="ECO:0007669"/>
    <property type="project" value="UniProtKB-KW"/>
</dbReference>
<comment type="caution">
    <text evidence="6">The sequence shown here is derived from an EMBL/GenBank/DDBJ whole genome shotgun (WGS) entry which is preliminary data.</text>
</comment>
<evidence type="ECO:0000256" key="4">
    <source>
        <dbReference type="ARBA" id="ARBA00023028"/>
    </source>
</evidence>
<dbReference type="Gene3D" id="1.25.40.20">
    <property type="entry name" value="Ankyrin repeat-containing domain"/>
    <property type="match status" value="1"/>
</dbReference>
<evidence type="ECO:0000256" key="3">
    <source>
        <dbReference type="ARBA" id="ARBA00022537"/>
    </source>
</evidence>
<protein>
    <recommendedName>
        <fullName evidence="8">SOCS box domain-containing protein</fullName>
    </recommendedName>
</protein>
<evidence type="ECO:0000256" key="2">
    <source>
        <dbReference type="ARBA" id="ARBA00022483"/>
    </source>
</evidence>
<dbReference type="AlphaFoldDB" id="A0A1Y3BN80"/>
<evidence type="ECO:0000313" key="6">
    <source>
        <dbReference type="EMBL" id="OTF81056.1"/>
    </source>
</evidence>
<proteinExistence type="predicted"/>
<dbReference type="OrthoDB" id="194358at2759"/>
<keyword evidence="5" id="KW-0472">Membrane</keyword>
<dbReference type="Proteomes" id="UP000194236">
    <property type="component" value="Unassembled WGS sequence"/>
</dbReference>
<dbReference type="GO" id="GO:0006887">
    <property type="term" value="P:exocytosis"/>
    <property type="evidence" value="ECO:0007669"/>
    <property type="project" value="UniProtKB-KW"/>
</dbReference>
<evidence type="ECO:0008006" key="8">
    <source>
        <dbReference type="Google" id="ProtNLM"/>
    </source>
</evidence>
<comment type="subcellular location">
    <subcellularLocation>
        <location evidence="1">Target cell membrane</location>
    </subcellularLocation>
</comment>
<evidence type="ECO:0000256" key="1">
    <source>
        <dbReference type="ARBA" id="ARBA00004175"/>
    </source>
</evidence>
<keyword evidence="5" id="KW-1053">Target membrane</keyword>
<sequence>MPSGYGEPPLIVAIRQRKYSMAGLMLEQAEINVNVSDLFRRHPLILAMEHRNSILIDQILSHRSFRVNSSFNPLSVAFRYRIDYKLIMKMINIGYVCPEDQKENFLLLQSNMISSEDLIFILEQSSYPLNHNNPPFRLEQLCRLKIRLHFFQRHSYPIIWHNVDKRFGERLPDCMKHFICDLSLR</sequence>
<keyword evidence="4" id="KW-0800">Toxin</keyword>
<evidence type="ECO:0000313" key="7">
    <source>
        <dbReference type="Proteomes" id="UP000194236"/>
    </source>
</evidence>
<dbReference type="GO" id="GO:0044231">
    <property type="term" value="C:host cell presynaptic membrane"/>
    <property type="evidence" value="ECO:0007669"/>
    <property type="project" value="UniProtKB-KW"/>
</dbReference>
<keyword evidence="4" id="KW-0528">Neurotoxin</keyword>
<dbReference type="EMBL" id="MUJZ01015493">
    <property type="protein sequence ID" value="OTF81056.1"/>
    <property type="molecule type" value="Genomic_DNA"/>
</dbReference>